<proteinExistence type="predicted"/>
<dbReference type="AlphaFoldDB" id="A0A5A5TWR7"/>
<organism evidence="1 2">
    <name type="scientific">Leuconostoc citreum</name>
    <dbReference type="NCBI Taxonomy" id="33964"/>
    <lineage>
        <taxon>Bacteria</taxon>
        <taxon>Bacillati</taxon>
        <taxon>Bacillota</taxon>
        <taxon>Bacilli</taxon>
        <taxon>Lactobacillales</taxon>
        <taxon>Lactobacillaceae</taxon>
        <taxon>Leuconostoc</taxon>
    </lineage>
</organism>
<dbReference type="EMBL" id="BJJW01000001">
    <property type="protein sequence ID" value="GDZ82771.1"/>
    <property type="molecule type" value="Genomic_DNA"/>
</dbReference>
<sequence>MVIKDTQKFRLTIVEVQAINDFFNQPIFNIDYEQATFSIGNYHMFRQNLARYLKQANQGDVSKS</sequence>
<protein>
    <submittedName>
        <fullName evidence="1">Uncharacterized protein</fullName>
    </submittedName>
</protein>
<evidence type="ECO:0000313" key="1">
    <source>
        <dbReference type="EMBL" id="GDZ82771.1"/>
    </source>
</evidence>
<dbReference type="Proteomes" id="UP000323274">
    <property type="component" value="Unassembled WGS sequence"/>
</dbReference>
<evidence type="ECO:0000313" key="2">
    <source>
        <dbReference type="Proteomes" id="UP000323274"/>
    </source>
</evidence>
<gene>
    <name evidence="1" type="ORF">LCIT_00130</name>
</gene>
<reference evidence="1 2" key="1">
    <citation type="submission" date="2019-04" db="EMBL/GenBank/DDBJ databases">
        <title>A pseudo-fructophilic Leuconostoc citreum strain F192-5 isolated from peel of satsuma mandarin: the first report for isolation and characterization of strain-dependent fructophilic-like characteristics.</title>
        <authorList>
            <person name="Maeno S."/>
            <person name="Tanizawa Y."/>
            <person name="Kajikawa A."/>
            <person name="Kanesaki Y."/>
            <person name="Kubota E."/>
            <person name="Arita M."/>
            <person name="Leon D."/>
            <person name="Endo A."/>
        </authorList>
    </citation>
    <scope>NUCLEOTIDE SEQUENCE [LARGE SCALE GENOMIC DNA]</scope>
    <source>
        <strain evidence="1 2">F192-5</strain>
    </source>
</reference>
<name>A0A5A5TWR7_LEUCI</name>
<dbReference type="RefSeq" id="WP_004907436.1">
    <property type="nucleotide sequence ID" value="NZ_BJJW01000001.1"/>
</dbReference>
<comment type="caution">
    <text evidence="1">The sequence shown here is derived from an EMBL/GenBank/DDBJ whole genome shotgun (WGS) entry which is preliminary data.</text>
</comment>
<accession>A0A5A5TWR7</accession>